<dbReference type="Proteomes" id="UP001589814">
    <property type="component" value="Unassembled WGS sequence"/>
</dbReference>
<dbReference type="NCBIfam" id="NF007020">
    <property type="entry name" value="PRK09485.1"/>
    <property type="match status" value="1"/>
</dbReference>
<feature type="binding site" evidence="5">
    <location>
        <position position="233"/>
    </location>
    <ligand>
        <name>Zn(2+)</name>
        <dbReference type="ChEBI" id="CHEBI:29105"/>
    </ligand>
</feature>
<evidence type="ECO:0000256" key="4">
    <source>
        <dbReference type="ARBA" id="ARBA00022833"/>
    </source>
</evidence>
<dbReference type="InterPro" id="IPR036589">
    <property type="entry name" value="HCY_dom_sf"/>
</dbReference>
<keyword evidence="4 5" id="KW-0862">Zinc</keyword>
<evidence type="ECO:0000256" key="3">
    <source>
        <dbReference type="ARBA" id="ARBA00022723"/>
    </source>
</evidence>
<evidence type="ECO:0000256" key="1">
    <source>
        <dbReference type="ARBA" id="ARBA00022603"/>
    </source>
</evidence>
<proteinExistence type="predicted"/>
<dbReference type="PANTHER" id="PTHR46015">
    <property type="entry name" value="ZGC:172121"/>
    <property type="match status" value="1"/>
</dbReference>
<protein>
    <submittedName>
        <fullName evidence="7">Homocysteine S-methyltransferase</fullName>
        <ecNumber evidence="7">2.1.1.10</ecNumber>
    </submittedName>
</protein>
<dbReference type="SUPFAM" id="SSF82282">
    <property type="entry name" value="Homocysteine S-methyltransferase"/>
    <property type="match status" value="1"/>
</dbReference>
<dbReference type="EC" id="2.1.1.10" evidence="7"/>
<dbReference type="Gene3D" id="3.20.20.330">
    <property type="entry name" value="Homocysteine-binding-like domain"/>
    <property type="match status" value="1"/>
</dbReference>
<dbReference type="GO" id="GO:0008168">
    <property type="term" value="F:methyltransferase activity"/>
    <property type="evidence" value="ECO:0007669"/>
    <property type="project" value="UniProtKB-KW"/>
</dbReference>
<organism evidence="7 8">
    <name type="scientific">Kushneria aurantia</name>
    <dbReference type="NCBI Taxonomy" id="504092"/>
    <lineage>
        <taxon>Bacteria</taxon>
        <taxon>Pseudomonadati</taxon>
        <taxon>Pseudomonadota</taxon>
        <taxon>Gammaproteobacteria</taxon>
        <taxon>Oceanospirillales</taxon>
        <taxon>Halomonadaceae</taxon>
        <taxon>Kushneria</taxon>
    </lineage>
</organism>
<keyword evidence="8" id="KW-1185">Reference proteome</keyword>
<feature type="domain" description="Hcy-binding" evidence="6">
    <location>
        <begin position="9"/>
        <end position="314"/>
    </location>
</feature>
<evidence type="ECO:0000313" key="7">
    <source>
        <dbReference type="EMBL" id="MFC0267427.1"/>
    </source>
</evidence>
<keyword evidence="2 5" id="KW-0808">Transferase</keyword>
<sequence length="318" mass="34278">MSRISERFHSVDRLLGRRPFMLLDGALATELERLGCDLNDALWSARMLRDAPEKIHRVHRSYFEAGADCTITASYQATRQGFMRLGLSAERADELIRRSVQLACEARDAFVAEHGCEIAPLVAASVGPYGAFLADGSEYRGDYDIGRAALADFHRPRLRLLLEAEPDLLAVETLPSLEEALAIAGLLEEMPAASAWITFSARDAHCISDGTPIAECAAALEGRPGIAAIGINCTAPEYVEGLVTTLRAHTDLPIVAYPNAGGHYDAASRSWCCDMAGPQAFVADAERWLAAGASVIGGCCRTGPEHVRALAELRRRAG</sequence>
<keyword evidence="1 5" id="KW-0489">Methyltransferase</keyword>
<evidence type="ECO:0000313" key="8">
    <source>
        <dbReference type="Proteomes" id="UP001589814"/>
    </source>
</evidence>
<dbReference type="GO" id="GO:0032259">
    <property type="term" value="P:methylation"/>
    <property type="evidence" value="ECO:0007669"/>
    <property type="project" value="UniProtKB-KW"/>
</dbReference>
<comment type="caution">
    <text evidence="7">The sequence shown here is derived from an EMBL/GenBank/DDBJ whole genome shotgun (WGS) entry which is preliminary data.</text>
</comment>
<dbReference type="PANTHER" id="PTHR46015:SF1">
    <property type="entry name" value="HOMOCYSTEINE S-METHYLTRANSFERASE-LIKE ISOFORM 1"/>
    <property type="match status" value="1"/>
</dbReference>
<feature type="binding site" evidence="5">
    <location>
        <position position="300"/>
    </location>
    <ligand>
        <name>Zn(2+)</name>
        <dbReference type="ChEBI" id="CHEBI:29105"/>
    </ligand>
</feature>
<reference evidence="7 8" key="1">
    <citation type="submission" date="2024-09" db="EMBL/GenBank/DDBJ databases">
        <authorList>
            <person name="Sun Q."/>
            <person name="Mori K."/>
        </authorList>
    </citation>
    <scope>NUCLEOTIDE SEQUENCE [LARGE SCALE GENOMIC DNA]</scope>
    <source>
        <strain evidence="7 8">CCM 7415</strain>
    </source>
</reference>
<dbReference type="RefSeq" id="WP_245558755.1">
    <property type="nucleotide sequence ID" value="NZ_JBHLVX010000019.1"/>
</dbReference>
<name>A0ABV6G199_9GAMM</name>
<dbReference type="EMBL" id="JBHLVX010000019">
    <property type="protein sequence ID" value="MFC0267427.1"/>
    <property type="molecule type" value="Genomic_DNA"/>
</dbReference>
<evidence type="ECO:0000259" key="6">
    <source>
        <dbReference type="PROSITE" id="PS50970"/>
    </source>
</evidence>
<dbReference type="InterPro" id="IPR051486">
    <property type="entry name" value="Hcy_S-methyltransferase"/>
</dbReference>
<dbReference type="PROSITE" id="PS50970">
    <property type="entry name" value="HCY"/>
    <property type="match status" value="1"/>
</dbReference>
<evidence type="ECO:0000256" key="2">
    <source>
        <dbReference type="ARBA" id="ARBA00022679"/>
    </source>
</evidence>
<dbReference type="Pfam" id="PF02574">
    <property type="entry name" value="S-methyl_trans"/>
    <property type="match status" value="1"/>
</dbReference>
<feature type="binding site" evidence="5">
    <location>
        <position position="299"/>
    </location>
    <ligand>
        <name>Zn(2+)</name>
        <dbReference type="ChEBI" id="CHEBI:29105"/>
    </ligand>
</feature>
<dbReference type="InterPro" id="IPR003726">
    <property type="entry name" value="HCY_dom"/>
</dbReference>
<gene>
    <name evidence="7" type="primary">mmuM</name>
    <name evidence="7" type="ORF">ACFFHW_05365</name>
</gene>
<evidence type="ECO:0000256" key="5">
    <source>
        <dbReference type="PROSITE-ProRule" id="PRU00333"/>
    </source>
</evidence>
<comment type="cofactor">
    <cofactor evidence="5">
        <name>Zn(2+)</name>
        <dbReference type="ChEBI" id="CHEBI:29105"/>
    </cofactor>
</comment>
<keyword evidence="3 5" id="KW-0479">Metal-binding</keyword>
<accession>A0ABV6G199</accession>